<sequence length="62" mass="7243">MTQLHSGHHLNFELGTYCPSETCSRYDRYIFLNDKIIDLYYQTAIDNTSSLKIHKLNPSFTS</sequence>
<name>A0ABQ9EUP3_TEGGR</name>
<accession>A0ABQ9EUP3</accession>
<keyword evidence="2" id="KW-1185">Reference proteome</keyword>
<dbReference type="Proteomes" id="UP001217089">
    <property type="component" value="Unassembled WGS sequence"/>
</dbReference>
<comment type="caution">
    <text evidence="1">The sequence shown here is derived from an EMBL/GenBank/DDBJ whole genome shotgun (WGS) entry which is preliminary data.</text>
</comment>
<dbReference type="EMBL" id="JARBDR010000657">
    <property type="protein sequence ID" value="KAJ8308899.1"/>
    <property type="molecule type" value="Genomic_DNA"/>
</dbReference>
<evidence type="ECO:0000313" key="1">
    <source>
        <dbReference type="EMBL" id="KAJ8308899.1"/>
    </source>
</evidence>
<reference evidence="1 2" key="1">
    <citation type="submission" date="2022-12" db="EMBL/GenBank/DDBJ databases">
        <title>Chromosome-level genome of Tegillarca granosa.</title>
        <authorList>
            <person name="Kim J."/>
        </authorList>
    </citation>
    <scope>NUCLEOTIDE SEQUENCE [LARGE SCALE GENOMIC DNA]</scope>
    <source>
        <strain evidence="1">Teg-2019</strain>
        <tissue evidence="1">Adductor muscle</tissue>
    </source>
</reference>
<protein>
    <submittedName>
        <fullName evidence="1">Uncharacterized protein</fullName>
    </submittedName>
</protein>
<organism evidence="1 2">
    <name type="scientific">Tegillarca granosa</name>
    <name type="common">Malaysian cockle</name>
    <name type="synonym">Anadara granosa</name>
    <dbReference type="NCBI Taxonomy" id="220873"/>
    <lineage>
        <taxon>Eukaryota</taxon>
        <taxon>Metazoa</taxon>
        <taxon>Spiralia</taxon>
        <taxon>Lophotrochozoa</taxon>
        <taxon>Mollusca</taxon>
        <taxon>Bivalvia</taxon>
        <taxon>Autobranchia</taxon>
        <taxon>Pteriomorphia</taxon>
        <taxon>Arcoida</taxon>
        <taxon>Arcoidea</taxon>
        <taxon>Arcidae</taxon>
        <taxon>Tegillarca</taxon>
    </lineage>
</organism>
<evidence type="ECO:0000313" key="2">
    <source>
        <dbReference type="Proteomes" id="UP001217089"/>
    </source>
</evidence>
<gene>
    <name evidence="1" type="ORF">KUTeg_013773</name>
</gene>
<proteinExistence type="predicted"/>